<feature type="domain" description="AP complex mu/sigma subunit" evidence="7">
    <location>
        <begin position="1"/>
        <end position="140"/>
    </location>
</feature>
<evidence type="ECO:0000259" key="7">
    <source>
        <dbReference type="Pfam" id="PF01217"/>
    </source>
</evidence>
<dbReference type="PANTHER" id="PTHR11753">
    <property type="entry name" value="ADAPTOR COMPLEXES SMALL SUBUNIT FAMILY"/>
    <property type="match status" value="1"/>
</dbReference>
<gene>
    <name evidence="8" type="ORF">J8273_7750</name>
</gene>
<evidence type="ECO:0000313" key="8">
    <source>
        <dbReference type="EMBL" id="KAG9390400.1"/>
    </source>
</evidence>
<comment type="subcellular location">
    <subcellularLocation>
        <location evidence="1">Endomembrane system</location>
    </subcellularLocation>
</comment>
<comment type="caution">
    <text evidence="8">The sequence shown here is derived from an EMBL/GenBank/DDBJ whole genome shotgun (WGS) entry which is preliminary data.</text>
</comment>
<proteinExistence type="inferred from homology"/>
<accession>A0A8J6E778</accession>
<name>A0A8J6E778_9EUKA</name>
<evidence type="ECO:0000256" key="6">
    <source>
        <dbReference type="PIRNR" id="PIRNR015588"/>
    </source>
</evidence>
<keyword evidence="3 6" id="KW-0813">Transport</keyword>
<reference evidence="8" key="1">
    <citation type="submission" date="2021-05" db="EMBL/GenBank/DDBJ databases">
        <title>A free-living protist that lacks canonical eukaryotic 1 DNA replication and segregation systems.</title>
        <authorList>
            <person name="Salas-Leiva D.E."/>
            <person name="Tromer E.C."/>
            <person name="Curtis B.A."/>
            <person name="Jerlstrom-Hultqvist J."/>
            <person name="Kolisko M."/>
            <person name="Yi Z."/>
            <person name="Salas-Leiva J.S."/>
            <person name="Gallot-Lavallee L."/>
            <person name="Kops G.J.P.L."/>
            <person name="Archibald J.M."/>
            <person name="Simpson A.G.B."/>
            <person name="Roger A.J."/>
        </authorList>
    </citation>
    <scope>NUCLEOTIDE SEQUENCE</scope>
    <source>
        <strain evidence="8">BICM</strain>
    </source>
</reference>
<dbReference type="InterPro" id="IPR011012">
    <property type="entry name" value="Longin-like_dom_sf"/>
</dbReference>
<dbReference type="OrthoDB" id="371463at2759"/>
<evidence type="ECO:0000256" key="2">
    <source>
        <dbReference type="ARBA" id="ARBA00006972"/>
    </source>
</evidence>
<dbReference type="GO" id="GO:0006886">
    <property type="term" value="P:intracellular protein transport"/>
    <property type="evidence" value="ECO:0007669"/>
    <property type="project" value="UniProtKB-UniRule"/>
</dbReference>
<dbReference type="AlphaFoldDB" id="A0A8J6E778"/>
<keyword evidence="9" id="KW-1185">Reference proteome</keyword>
<dbReference type="Pfam" id="PF01217">
    <property type="entry name" value="Clat_adaptor_s"/>
    <property type="match status" value="1"/>
</dbReference>
<dbReference type="GO" id="GO:0012505">
    <property type="term" value="C:endomembrane system"/>
    <property type="evidence" value="ECO:0007669"/>
    <property type="project" value="UniProtKB-SubCell"/>
</dbReference>
<dbReference type="SUPFAM" id="SSF64356">
    <property type="entry name" value="SNARE-like"/>
    <property type="match status" value="1"/>
</dbReference>
<dbReference type="Gene3D" id="3.30.450.60">
    <property type="match status" value="1"/>
</dbReference>
<sequence>MIRFVFVISKVGKTRLSRYYEAVEDAERTRIRKELELMVSTTRKSPSTAIKEWDQYKLVMRRYASLTIIFCLDFKSNELLALEAIHHFVETLDRYFGSVCELDLICNVSAAYYVLDQLIIDGVVQEGVTNKTSVQRVLAMHNDAK</sequence>
<evidence type="ECO:0000256" key="5">
    <source>
        <dbReference type="ARBA" id="ARBA00023136"/>
    </source>
</evidence>
<dbReference type="EMBL" id="JAHDYR010000064">
    <property type="protein sequence ID" value="KAG9390400.1"/>
    <property type="molecule type" value="Genomic_DNA"/>
</dbReference>
<dbReference type="InterPro" id="IPR022775">
    <property type="entry name" value="AP_mu_sigma_su"/>
</dbReference>
<organism evidence="8 9">
    <name type="scientific">Carpediemonas membranifera</name>
    <dbReference type="NCBI Taxonomy" id="201153"/>
    <lineage>
        <taxon>Eukaryota</taxon>
        <taxon>Metamonada</taxon>
        <taxon>Carpediemonas-like organisms</taxon>
        <taxon>Carpediemonas</taxon>
    </lineage>
</organism>
<keyword evidence="4 6" id="KW-0653">Protein transport</keyword>
<comment type="similarity">
    <text evidence="2 6">Belongs to the adaptor complexes small subunit family.</text>
</comment>
<protein>
    <recommendedName>
        <fullName evidence="6">AP complex subunit sigma</fullName>
    </recommendedName>
</protein>
<keyword evidence="5 6" id="KW-0472">Membrane</keyword>
<dbReference type="Proteomes" id="UP000717585">
    <property type="component" value="Unassembled WGS sequence"/>
</dbReference>
<evidence type="ECO:0000256" key="1">
    <source>
        <dbReference type="ARBA" id="ARBA00004308"/>
    </source>
</evidence>
<dbReference type="InterPro" id="IPR016635">
    <property type="entry name" value="AP_complex_ssu"/>
</dbReference>
<evidence type="ECO:0000313" key="9">
    <source>
        <dbReference type="Proteomes" id="UP000717585"/>
    </source>
</evidence>
<dbReference type="PIRSF" id="PIRSF015588">
    <property type="entry name" value="AP_complex_sigma"/>
    <property type="match status" value="1"/>
</dbReference>
<evidence type="ECO:0000256" key="4">
    <source>
        <dbReference type="ARBA" id="ARBA00022927"/>
    </source>
</evidence>
<evidence type="ECO:0000256" key="3">
    <source>
        <dbReference type="ARBA" id="ARBA00022448"/>
    </source>
</evidence>